<reference evidence="1" key="2">
    <citation type="submission" date="2015-06" db="UniProtKB">
        <authorList>
            <consortium name="EnsemblProtists"/>
        </authorList>
    </citation>
    <scope>IDENTIFICATION</scope>
    <source>
        <strain evidence="1">Emoy2</strain>
    </source>
</reference>
<reference evidence="2" key="1">
    <citation type="journal article" date="2010" name="Science">
        <title>Signatures of adaptation to obligate biotrophy in the Hyaloperonospora arabidopsidis genome.</title>
        <authorList>
            <person name="Baxter L."/>
            <person name="Tripathy S."/>
            <person name="Ishaque N."/>
            <person name="Boot N."/>
            <person name="Cabral A."/>
            <person name="Kemen E."/>
            <person name="Thines M."/>
            <person name="Ah-Fong A."/>
            <person name="Anderson R."/>
            <person name="Badejoko W."/>
            <person name="Bittner-Eddy P."/>
            <person name="Boore J.L."/>
            <person name="Chibucos M.C."/>
            <person name="Coates M."/>
            <person name="Dehal P."/>
            <person name="Delehaunty K."/>
            <person name="Dong S."/>
            <person name="Downton P."/>
            <person name="Dumas B."/>
            <person name="Fabro G."/>
            <person name="Fronick C."/>
            <person name="Fuerstenberg S.I."/>
            <person name="Fulton L."/>
            <person name="Gaulin E."/>
            <person name="Govers F."/>
            <person name="Hughes L."/>
            <person name="Humphray S."/>
            <person name="Jiang R.H."/>
            <person name="Judelson H."/>
            <person name="Kamoun S."/>
            <person name="Kyung K."/>
            <person name="Meijer H."/>
            <person name="Minx P."/>
            <person name="Morris P."/>
            <person name="Nelson J."/>
            <person name="Phuntumart V."/>
            <person name="Qutob D."/>
            <person name="Rehmany A."/>
            <person name="Rougon-Cardoso A."/>
            <person name="Ryden P."/>
            <person name="Torto-Alalibo T."/>
            <person name="Studholme D."/>
            <person name="Wang Y."/>
            <person name="Win J."/>
            <person name="Wood J."/>
            <person name="Clifton S.W."/>
            <person name="Rogers J."/>
            <person name="Van den Ackerveken G."/>
            <person name="Jones J.D."/>
            <person name="McDowell J.M."/>
            <person name="Beynon J."/>
            <person name="Tyler B.M."/>
        </authorList>
    </citation>
    <scope>NUCLEOTIDE SEQUENCE [LARGE SCALE GENOMIC DNA]</scope>
    <source>
        <strain evidence="2">Emoy2</strain>
    </source>
</reference>
<dbReference type="VEuPathDB" id="FungiDB:HpaG809461"/>
<evidence type="ECO:0000313" key="2">
    <source>
        <dbReference type="Proteomes" id="UP000011713"/>
    </source>
</evidence>
<keyword evidence="2" id="KW-1185">Reference proteome</keyword>
<sequence>MGYSVARIDTFEAELANRRRKSPVDRVMTHKRQLRLTINNAAKSGKCGQ</sequence>
<dbReference type="InParanoid" id="M4BSM7"/>
<dbReference type="AlphaFoldDB" id="M4BSM7"/>
<protein>
    <submittedName>
        <fullName evidence="1">Uncharacterized protein</fullName>
    </submittedName>
</protein>
<dbReference type="EnsemblProtists" id="HpaT809461">
    <property type="protein sequence ID" value="HpaP809461"/>
    <property type="gene ID" value="HpaG809461"/>
</dbReference>
<organism evidence="1 2">
    <name type="scientific">Hyaloperonospora arabidopsidis (strain Emoy2)</name>
    <name type="common">Downy mildew agent</name>
    <name type="synonym">Peronospora arabidopsidis</name>
    <dbReference type="NCBI Taxonomy" id="559515"/>
    <lineage>
        <taxon>Eukaryota</taxon>
        <taxon>Sar</taxon>
        <taxon>Stramenopiles</taxon>
        <taxon>Oomycota</taxon>
        <taxon>Peronosporomycetes</taxon>
        <taxon>Peronosporales</taxon>
        <taxon>Peronosporaceae</taxon>
        <taxon>Hyaloperonospora</taxon>
    </lineage>
</organism>
<dbReference type="HOGENOM" id="CLU_3145655_0_0_1"/>
<dbReference type="EMBL" id="JH597779">
    <property type="status" value="NOT_ANNOTATED_CDS"/>
    <property type="molecule type" value="Genomic_DNA"/>
</dbReference>
<accession>M4BSM7</accession>
<evidence type="ECO:0000313" key="1">
    <source>
        <dbReference type="EnsemblProtists" id="HpaP809461"/>
    </source>
</evidence>
<proteinExistence type="predicted"/>
<dbReference type="Proteomes" id="UP000011713">
    <property type="component" value="Unassembled WGS sequence"/>
</dbReference>
<name>M4BSM7_HYAAE</name>